<evidence type="ECO:0000256" key="1">
    <source>
        <dbReference type="ARBA" id="ARBA00004418"/>
    </source>
</evidence>
<comment type="subcellular location">
    <subcellularLocation>
        <location evidence="1">Periplasm</location>
    </subcellularLocation>
</comment>
<keyword evidence="3" id="KW-0574">Periplasm</keyword>
<feature type="domain" description="Heparinase II/III-like C-terminal" evidence="5">
    <location>
        <begin position="337"/>
        <end position="549"/>
    </location>
</feature>
<evidence type="ECO:0000259" key="6">
    <source>
        <dbReference type="Pfam" id="PF16889"/>
    </source>
</evidence>
<dbReference type="InterPro" id="IPR008929">
    <property type="entry name" value="Chondroitin_lyas"/>
</dbReference>
<gene>
    <name evidence="7" type="ORF">JOC48_001870</name>
</gene>
<keyword evidence="2" id="KW-0732">Signal</keyword>
<dbReference type="Proteomes" id="UP001296943">
    <property type="component" value="Unassembled WGS sequence"/>
</dbReference>
<comment type="caution">
    <text evidence="7">The sequence shown here is derived from an EMBL/GenBank/DDBJ whole genome shotgun (WGS) entry which is preliminary data.</text>
</comment>
<evidence type="ECO:0000313" key="8">
    <source>
        <dbReference type="Proteomes" id="UP001296943"/>
    </source>
</evidence>
<keyword evidence="4" id="KW-0456">Lyase</keyword>
<dbReference type="RefSeq" id="WP_204498913.1">
    <property type="nucleotide sequence ID" value="NZ_JAFBDR010000008.1"/>
</dbReference>
<name>A0ABS2MZP1_9BACI</name>
<protein>
    <submittedName>
        <fullName evidence="7">Heparinase superfamily protein</fullName>
    </submittedName>
</protein>
<dbReference type="SUPFAM" id="SSF48230">
    <property type="entry name" value="Chondroitin AC/alginate lyase"/>
    <property type="match status" value="1"/>
</dbReference>
<evidence type="ECO:0000256" key="4">
    <source>
        <dbReference type="ARBA" id="ARBA00023239"/>
    </source>
</evidence>
<reference evidence="7 8" key="1">
    <citation type="submission" date="2021-01" db="EMBL/GenBank/DDBJ databases">
        <title>Genomic Encyclopedia of Type Strains, Phase IV (KMG-IV): sequencing the most valuable type-strain genomes for metagenomic binning, comparative biology and taxonomic classification.</title>
        <authorList>
            <person name="Goeker M."/>
        </authorList>
    </citation>
    <scope>NUCLEOTIDE SEQUENCE [LARGE SCALE GENOMIC DNA]</scope>
    <source>
        <strain evidence="7 8">DSM 23711</strain>
    </source>
</reference>
<dbReference type="InterPro" id="IPR031680">
    <property type="entry name" value="Hepar_II_III_N"/>
</dbReference>
<dbReference type="PANTHER" id="PTHR39210">
    <property type="entry name" value="HEPARIN-SULFATE LYASE"/>
    <property type="match status" value="1"/>
</dbReference>
<dbReference type="EMBL" id="JAFBDR010000008">
    <property type="protein sequence ID" value="MBM7571374.1"/>
    <property type="molecule type" value="Genomic_DNA"/>
</dbReference>
<organism evidence="7 8">
    <name type="scientific">Aquibacillus albus</name>
    <dbReference type="NCBI Taxonomy" id="1168171"/>
    <lineage>
        <taxon>Bacteria</taxon>
        <taxon>Bacillati</taxon>
        <taxon>Bacillota</taxon>
        <taxon>Bacilli</taxon>
        <taxon>Bacillales</taxon>
        <taxon>Bacillaceae</taxon>
        <taxon>Aquibacillus</taxon>
    </lineage>
</organism>
<evidence type="ECO:0000313" key="7">
    <source>
        <dbReference type="EMBL" id="MBM7571374.1"/>
    </source>
</evidence>
<accession>A0ABS2MZP1</accession>
<feature type="domain" description="Heparin-sulfate lyase N-terminal" evidence="6">
    <location>
        <begin position="93"/>
        <end position="327"/>
    </location>
</feature>
<dbReference type="Pfam" id="PF16889">
    <property type="entry name" value="Hepar_II_III_N"/>
    <property type="match status" value="1"/>
</dbReference>
<dbReference type="Pfam" id="PF07940">
    <property type="entry name" value="Hepar_II_III_C"/>
    <property type="match status" value="1"/>
</dbReference>
<sequence length="593" mass="70710">MDNKITLFVNTVKYLKPSQIYYRVFNRLKRELYTRKLLSVKIPTEVKVREGYDYIIPEIDFDKEYLERFDVDDIFKDKFTFINLTNQIELSKAWNNKELQHLWRYNLHYFEYLFKLAYEFSMGNNQTKYYEKYRDMIKNWINNNPYAYGDGWHPYTISLRLTNWIATYRIFEETIKLDREFDKTYRESLFLQYQYLQANLEKDVLGNHYFENIKALIIGSVFFEDTKIKEKFKRELFKQLMEQILEDGMHFELSPMYHKIILEDLIKITYWLKDEEIYDDLIFYIQKMIDVTYSFEKGFGKTPAFNDSADGVSKDFKALLETCSKYFGLVPVTKTIFEESGFYIIKDSNKKLILDTGEICPTYLPAHGHCDALSFELSIKGVPFIVNSGTYQYENGQWRDYFRSTKAHNTISISDQEQSQFWGSFRVAKRINKVSRKQFLYKNIQFYAGSYVSYTGDQHKRYIGYLDENTIIILDYVNDHMKDNIKSYLHFAPETRVEIKGEIVQANKGSETIKLAPIGINNVNVKQGWYSEQFNAKENNKHLVFHKEKNRHYFGYLIGFNSTNYKVKELDNGIKITGDKELIINYEELGVML</sequence>
<evidence type="ECO:0000256" key="2">
    <source>
        <dbReference type="ARBA" id="ARBA00022729"/>
    </source>
</evidence>
<evidence type="ECO:0000259" key="5">
    <source>
        <dbReference type="Pfam" id="PF07940"/>
    </source>
</evidence>
<dbReference type="PANTHER" id="PTHR39210:SF1">
    <property type="entry name" value="HEPARIN-SULFATE LYASE"/>
    <property type="match status" value="1"/>
</dbReference>
<dbReference type="Gene3D" id="1.50.10.100">
    <property type="entry name" value="Chondroitin AC/alginate lyase"/>
    <property type="match status" value="1"/>
</dbReference>
<evidence type="ECO:0000256" key="3">
    <source>
        <dbReference type="ARBA" id="ARBA00022764"/>
    </source>
</evidence>
<dbReference type="Gene3D" id="2.70.98.70">
    <property type="match status" value="1"/>
</dbReference>
<proteinExistence type="predicted"/>
<keyword evidence="8" id="KW-1185">Reference proteome</keyword>
<dbReference type="InterPro" id="IPR012480">
    <property type="entry name" value="Hepar_II_III_C"/>
</dbReference>